<reference evidence="2" key="2">
    <citation type="journal article" date="2015" name="Fish Shellfish Immunol.">
        <title>Early steps in the European eel (Anguilla anguilla)-Vibrio vulnificus interaction in the gills: Role of the RtxA13 toxin.</title>
        <authorList>
            <person name="Callol A."/>
            <person name="Pajuelo D."/>
            <person name="Ebbesson L."/>
            <person name="Teles M."/>
            <person name="MacKenzie S."/>
            <person name="Amaro C."/>
        </authorList>
    </citation>
    <scope>NUCLEOTIDE SEQUENCE</scope>
</reference>
<evidence type="ECO:0000313" key="2">
    <source>
        <dbReference type="EMBL" id="JAH01313.1"/>
    </source>
</evidence>
<dbReference type="AlphaFoldDB" id="A0A0E9PBW4"/>
<name>A0A0E9PBW4_ANGAN</name>
<sequence length="39" mass="4496">MSQAFTVLQLQMNSSMEDQSKTSKGHGRFPPSHFFYCNK</sequence>
<feature type="region of interest" description="Disordered" evidence="1">
    <location>
        <begin position="14"/>
        <end position="39"/>
    </location>
</feature>
<accession>A0A0E9PBW4</accession>
<reference evidence="2" key="1">
    <citation type="submission" date="2014-11" db="EMBL/GenBank/DDBJ databases">
        <authorList>
            <person name="Amaro Gonzalez C."/>
        </authorList>
    </citation>
    <scope>NUCLEOTIDE SEQUENCE</scope>
</reference>
<protein>
    <submittedName>
        <fullName evidence="2">Uncharacterized protein</fullName>
    </submittedName>
</protein>
<evidence type="ECO:0000256" key="1">
    <source>
        <dbReference type="SAM" id="MobiDB-lite"/>
    </source>
</evidence>
<organism evidence="2">
    <name type="scientific">Anguilla anguilla</name>
    <name type="common">European freshwater eel</name>
    <name type="synonym">Muraena anguilla</name>
    <dbReference type="NCBI Taxonomy" id="7936"/>
    <lineage>
        <taxon>Eukaryota</taxon>
        <taxon>Metazoa</taxon>
        <taxon>Chordata</taxon>
        <taxon>Craniata</taxon>
        <taxon>Vertebrata</taxon>
        <taxon>Euteleostomi</taxon>
        <taxon>Actinopterygii</taxon>
        <taxon>Neopterygii</taxon>
        <taxon>Teleostei</taxon>
        <taxon>Anguilliformes</taxon>
        <taxon>Anguillidae</taxon>
        <taxon>Anguilla</taxon>
    </lineage>
</organism>
<proteinExistence type="predicted"/>
<dbReference type="EMBL" id="GBXM01107264">
    <property type="protein sequence ID" value="JAH01313.1"/>
    <property type="molecule type" value="Transcribed_RNA"/>
</dbReference>